<evidence type="ECO:0000313" key="2">
    <source>
        <dbReference type="Proteomes" id="UP000051155"/>
    </source>
</evidence>
<protein>
    <recommendedName>
        <fullName evidence="3">Peptidase M28 domain-containing protein</fullName>
    </recommendedName>
</protein>
<keyword evidence="2" id="KW-1185">Reference proteome</keyword>
<dbReference type="OrthoDB" id="1936983at2"/>
<reference evidence="1 2" key="1">
    <citation type="journal article" date="2015" name="Genome Announc.">
        <title>Expanding the biotechnology potential of lactobacilli through comparative genomics of 213 strains and associated genera.</title>
        <authorList>
            <person name="Sun Z."/>
            <person name="Harris H.M."/>
            <person name="McCann A."/>
            <person name="Guo C."/>
            <person name="Argimon S."/>
            <person name="Zhang W."/>
            <person name="Yang X."/>
            <person name="Jeffery I.B."/>
            <person name="Cooney J.C."/>
            <person name="Kagawa T.F."/>
            <person name="Liu W."/>
            <person name="Song Y."/>
            <person name="Salvetti E."/>
            <person name="Wrobel A."/>
            <person name="Rasinkangas P."/>
            <person name="Parkhill J."/>
            <person name="Rea M.C."/>
            <person name="O'Sullivan O."/>
            <person name="Ritari J."/>
            <person name="Douillard F.P."/>
            <person name="Paul Ross R."/>
            <person name="Yang R."/>
            <person name="Briner A.E."/>
            <person name="Felis G.E."/>
            <person name="de Vos W.M."/>
            <person name="Barrangou R."/>
            <person name="Klaenhammer T.R."/>
            <person name="Caufield P.W."/>
            <person name="Cui Y."/>
            <person name="Zhang H."/>
            <person name="O'Toole P.W."/>
        </authorList>
    </citation>
    <scope>NUCLEOTIDE SEQUENCE [LARGE SCALE GENOMIC DNA]</scope>
    <source>
        <strain evidence="1 2">DSM 19971</strain>
    </source>
</reference>
<dbReference type="STRING" id="1423812.FD20_GL001738"/>
<dbReference type="AlphaFoldDB" id="A0A0R1Q6L7"/>
<evidence type="ECO:0000313" key="1">
    <source>
        <dbReference type="EMBL" id="KRL38532.1"/>
    </source>
</evidence>
<dbReference type="EMBL" id="AZEG01000004">
    <property type="protein sequence ID" value="KRL38532.1"/>
    <property type="molecule type" value="Genomic_DNA"/>
</dbReference>
<dbReference type="RefSeq" id="WP_057736189.1">
    <property type="nucleotide sequence ID" value="NZ_AZEG01000004.1"/>
</dbReference>
<dbReference type="SUPFAM" id="SSF53187">
    <property type="entry name" value="Zn-dependent exopeptidases"/>
    <property type="match status" value="1"/>
</dbReference>
<gene>
    <name evidence="1" type="ORF">FD20_GL001738</name>
</gene>
<sequence>MDKPVQDQLKRNLAKWQEHLNQLGSHLTGSYGHVAFIEWLKTELLNMQYDLKNCTQFFNYCEVNYWRLRVQKPDGSFEEVQPIGYVPYSGLTSANGITGTLTRWNKFNQKKIKNKLVLLDVYPYKANRHMLYKVYSQLPYGFNLPSKLIQPAIISQHIITLIKKIRNLGASGIILICHHFPEKLMKNNILPFTDTYLGIPTLWINQKNAACLIAAAAQNKKVCLTLTGTYHKKWRTESLAVTIPGTLQNSKSIIISSHTDGPNSIEGNGPLGVLAILKYFHDQKIVPQKNLHFLFISGHSQLSQLGKKEHSATTNWLTHYPEYWDGKKDHQKALLCLTMEHLGSLKFSKENIFYASTRTTRKLIIHFSKTNQLNNKKILVSPRKCFYLSRTNAYKIPTISLTPLPLYLFQLTDKQVTPDSDVMFKQIFYYLNLLLLADKKL</sequence>
<comment type="caution">
    <text evidence="1">The sequence shown here is derived from an EMBL/GenBank/DDBJ whole genome shotgun (WGS) entry which is preliminary data.</text>
</comment>
<accession>A0A0R1Q6L7</accession>
<dbReference type="Gene3D" id="3.40.630.10">
    <property type="entry name" value="Zn peptidases"/>
    <property type="match status" value="1"/>
</dbReference>
<evidence type="ECO:0008006" key="3">
    <source>
        <dbReference type="Google" id="ProtNLM"/>
    </source>
</evidence>
<organism evidence="1 2">
    <name type="scientific">Liquorilactobacillus uvarum DSM 19971</name>
    <dbReference type="NCBI Taxonomy" id="1423812"/>
    <lineage>
        <taxon>Bacteria</taxon>
        <taxon>Bacillati</taxon>
        <taxon>Bacillota</taxon>
        <taxon>Bacilli</taxon>
        <taxon>Lactobacillales</taxon>
        <taxon>Lactobacillaceae</taxon>
        <taxon>Liquorilactobacillus</taxon>
    </lineage>
</organism>
<proteinExistence type="predicted"/>
<dbReference type="Proteomes" id="UP000051155">
    <property type="component" value="Unassembled WGS sequence"/>
</dbReference>
<name>A0A0R1Q6L7_9LACO</name>
<dbReference type="PATRIC" id="fig|1423812.3.peg.1850"/>